<dbReference type="GO" id="GO:0045892">
    <property type="term" value="P:negative regulation of DNA-templated transcription"/>
    <property type="evidence" value="ECO:0007669"/>
    <property type="project" value="TreeGrafter"/>
</dbReference>
<evidence type="ECO:0000256" key="5">
    <source>
        <dbReference type="ARBA" id="ARBA00022427"/>
    </source>
</evidence>
<keyword evidence="8" id="KW-0479">Metal-binding</keyword>
<feature type="compositionally biased region" description="Polar residues" evidence="16">
    <location>
        <begin position="395"/>
        <end position="419"/>
    </location>
</feature>
<evidence type="ECO:0000256" key="10">
    <source>
        <dbReference type="ARBA" id="ARBA00022833"/>
    </source>
</evidence>
<feature type="compositionally biased region" description="Polar residues" evidence="16">
    <location>
        <begin position="481"/>
        <end position="505"/>
    </location>
</feature>
<dbReference type="PANTHER" id="PTHR12247">
    <property type="entry name" value="POLYCOMB GROUP PROTEIN"/>
    <property type="match status" value="1"/>
</dbReference>
<feature type="compositionally biased region" description="Low complexity" evidence="16">
    <location>
        <begin position="427"/>
        <end position="437"/>
    </location>
</feature>
<feature type="transmembrane region" description="Helical" evidence="17">
    <location>
        <begin position="980"/>
        <end position="1004"/>
    </location>
</feature>
<dbReference type="GO" id="GO:0005198">
    <property type="term" value="F:structural molecule activity"/>
    <property type="evidence" value="ECO:0007669"/>
    <property type="project" value="InterPro"/>
</dbReference>
<dbReference type="Pfam" id="PF00536">
    <property type="entry name" value="SAM_1"/>
    <property type="match status" value="1"/>
</dbReference>
<feature type="compositionally biased region" description="Polar residues" evidence="16">
    <location>
        <begin position="598"/>
        <end position="608"/>
    </location>
</feature>
<dbReference type="InterPro" id="IPR038603">
    <property type="entry name" value="Znf_FCS_sf"/>
</dbReference>
<dbReference type="Pfam" id="PF00822">
    <property type="entry name" value="PMP22_Claudin"/>
    <property type="match status" value="1"/>
</dbReference>
<feature type="transmembrane region" description="Helical" evidence="17">
    <location>
        <begin position="1051"/>
        <end position="1074"/>
    </location>
</feature>
<dbReference type="SMART" id="SM00454">
    <property type="entry name" value="SAM"/>
    <property type="match status" value="1"/>
</dbReference>
<dbReference type="GO" id="GO:0035102">
    <property type="term" value="C:PRC1 complex"/>
    <property type="evidence" value="ECO:0007669"/>
    <property type="project" value="TreeGrafter"/>
</dbReference>
<feature type="region of interest" description="Disordered" evidence="16">
    <location>
        <begin position="151"/>
        <end position="313"/>
    </location>
</feature>
<proteinExistence type="inferred from homology"/>
<feature type="region of interest" description="Disordered" evidence="16">
    <location>
        <begin position="768"/>
        <end position="819"/>
    </location>
</feature>
<evidence type="ECO:0000256" key="14">
    <source>
        <dbReference type="ARBA" id="ARBA00023136"/>
    </source>
</evidence>
<evidence type="ECO:0000256" key="8">
    <source>
        <dbReference type="ARBA" id="ARBA00022723"/>
    </source>
</evidence>
<feature type="region of interest" description="Disordered" evidence="16">
    <location>
        <begin position="109"/>
        <end position="130"/>
    </location>
</feature>
<dbReference type="AlphaFoldDB" id="A0A7J6A077"/>
<feature type="compositionally biased region" description="Low complexity" evidence="16">
    <location>
        <begin position="1"/>
        <end position="37"/>
    </location>
</feature>
<keyword evidence="13" id="KW-0238">DNA-binding</keyword>
<dbReference type="SUPFAM" id="SSF47769">
    <property type="entry name" value="SAM/Pointed domain"/>
    <property type="match status" value="1"/>
</dbReference>
<keyword evidence="12 17" id="KW-1133">Transmembrane helix</keyword>
<keyword evidence="5" id="KW-0796">Tight junction</keyword>
<dbReference type="EMBL" id="JAAGNN010000020">
    <property type="protein sequence ID" value="KAF4075611.1"/>
    <property type="molecule type" value="Genomic_DNA"/>
</dbReference>
<comment type="caution">
    <text evidence="19">The sequence shown here is derived from an EMBL/GenBank/DDBJ whole genome shotgun (WGS) entry which is preliminary data.</text>
</comment>
<evidence type="ECO:0000313" key="20">
    <source>
        <dbReference type="Proteomes" id="UP000593565"/>
    </source>
</evidence>
<feature type="compositionally biased region" description="Low complexity" evidence="16">
    <location>
        <begin position="239"/>
        <end position="252"/>
    </location>
</feature>
<gene>
    <name evidence="19" type="ORF">AMELA_G00220740</name>
</gene>
<evidence type="ECO:0000256" key="4">
    <source>
        <dbReference type="ARBA" id="ARBA00008295"/>
    </source>
</evidence>
<evidence type="ECO:0000256" key="7">
    <source>
        <dbReference type="ARBA" id="ARBA00022692"/>
    </source>
</evidence>
<feature type="region of interest" description="Disordered" evidence="16">
    <location>
        <begin position="352"/>
        <end position="561"/>
    </location>
</feature>
<feature type="compositionally biased region" description="Polar residues" evidence="16">
    <location>
        <begin position="291"/>
        <end position="313"/>
    </location>
</feature>
<dbReference type="InterPro" id="IPR003555">
    <property type="entry name" value="Claudin11"/>
</dbReference>
<feature type="compositionally biased region" description="Basic and acidic residues" evidence="16">
    <location>
        <begin position="789"/>
        <end position="803"/>
    </location>
</feature>
<dbReference type="PROSITE" id="PS01346">
    <property type="entry name" value="CLAUDIN"/>
    <property type="match status" value="1"/>
</dbReference>
<evidence type="ECO:0000256" key="2">
    <source>
        <dbReference type="ARBA" id="ARBA00004141"/>
    </source>
</evidence>
<protein>
    <recommendedName>
        <fullName evidence="18">SAM domain-containing protein</fullName>
    </recommendedName>
</protein>
<dbReference type="GO" id="GO:0042393">
    <property type="term" value="F:histone binding"/>
    <property type="evidence" value="ECO:0007669"/>
    <property type="project" value="TreeGrafter"/>
</dbReference>
<evidence type="ECO:0000259" key="18">
    <source>
        <dbReference type="PROSITE" id="PS50105"/>
    </source>
</evidence>
<evidence type="ECO:0000256" key="15">
    <source>
        <dbReference type="ARBA" id="ARBA00023242"/>
    </source>
</evidence>
<dbReference type="Pfam" id="PF21319">
    <property type="entry name" value="zf-FCS_1"/>
    <property type="match status" value="1"/>
</dbReference>
<dbReference type="InterPro" id="IPR013761">
    <property type="entry name" value="SAM/pointed_sf"/>
</dbReference>
<dbReference type="GO" id="GO:0016020">
    <property type="term" value="C:membrane"/>
    <property type="evidence" value="ECO:0007669"/>
    <property type="project" value="UniProtKB-SubCell"/>
</dbReference>
<dbReference type="GO" id="GO:0008270">
    <property type="term" value="F:zinc ion binding"/>
    <property type="evidence" value="ECO:0007669"/>
    <property type="project" value="UniProtKB-KW"/>
</dbReference>
<evidence type="ECO:0000256" key="11">
    <source>
        <dbReference type="ARBA" id="ARBA00022949"/>
    </source>
</evidence>
<dbReference type="FunFam" id="1.10.150.50:FF:000011">
    <property type="entry name" value="Polyhomeotic-like protein 2 isoform 1"/>
    <property type="match status" value="1"/>
</dbReference>
<feature type="compositionally biased region" description="Basic and acidic residues" evidence="16">
    <location>
        <begin position="539"/>
        <end position="553"/>
    </location>
</feature>
<feature type="domain" description="SAM" evidence="18">
    <location>
        <begin position="829"/>
        <end position="893"/>
    </location>
</feature>
<comment type="subcellular location">
    <subcellularLocation>
        <location evidence="3">Cell junction</location>
        <location evidence="3">Tight junction</location>
    </subcellularLocation>
    <subcellularLocation>
        <location evidence="2">Membrane</location>
        <topology evidence="2">Multi-pass membrane protein</topology>
    </subcellularLocation>
    <subcellularLocation>
        <location evidence="1">Nucleus</location>
    </subcellularLocation>
</comment>
<evidence type="ECO:0000256" key="13">
    <source>
        <dbReference type="ARBA" id="ARBA00023125"/>
    </source>
</evidence>
<feature type="region of interest" description="Disordered" evidence="16">
    <location>
        <begin position="574"/>
        <end position="613"/>
    </location>
</feature>
<dbReference type="InterPro" id="IPR050548">
    <property type="entry name" value="PcG_chromatin_remod_factors"/>
</dbReference>
<dbReference type="Gene3D" id="1.10.150.50">
    <property type="entry name" value="Transcription Factor, Ets-1"/>
    <property type="match status" value="1"/>
</dbReference>
<dbReference type="InterPro" id="IPR017974">
    <property type="entry name" value="Claudin_CS"/>
</dbReference>
<keyword evidence="11" id="KW-0965">Cell junction</keyword>
<feature type="compositionally biased region" description="Polar residues" evidence="16">
    <location>
        <begin position="110"/>
        <end position="123"/>
    </location>
</feature>
<evidence type="ECO:0000256" key="6">
    <source>
        <dbReference type="ARBA" id="ARBA00022473"/>
    </source>
</evidence>
<dbReference type="PRINTS" id="PR01077">
    <property type="entry name" value="CLAUDIN"/>
</dbReference>
<evidence type="ECO:0000256" key="1">
    <source>
        <dbReference type="ARBA" id="ARBA00004123"/>
    </source>
</evidence>
<dbReference type="Proteomes" id="UP000593565">
    <property type="component" value="Unassembled WGS sequence"/>
</dbReference>
<feature type="compositionally biased region" description="Polar residues" evidence="16">
    <location>
        <begin position="43"/>
        <end position="60"/>
    </location>
</feature>
<feature type="compositionally biased region" description="Pro residues" evidence="16">
    <location>
        <begin position="211"/>
        <end position="221"/>
    </location>
</feature>
<evidence type="ECO:0000256" key="3">
    <source>
        <dbReference type="ARBA" id="ARBA00004435"/>
    </source>
</evidence>
<dbReference type="InterPro" id="IPR004031">
    <property type="entry name" value="PMP22/EMP/MP20/Claudin"/>
</dbReference>
<feature type="compositionally biased region" description="Polar residues" evidence="16">
    <location>
        <begin position="356"/>
        <end position="370"/>
    </location>
</feature>
<dbReference type="PROSITE" id="PS50105">
    <property type="entry name" value="SAM_DOMAIN"/>
    <property type="match status" value="1"/>
</dbReference>
<keyword evidence="20" id="KW-1185">Reference proteome</keyword>
<keyword evidence="10" id="KW-0862">Zinc</keyword>
<dbReference type="GO" id="GO:0003677">
    <property type="term" value="F:DNA binding"/>
    <property type="evidence" value="ECO:0007669"/>
    <property type="project" value="UniProtKB-KW"/>
</dbReference>
<evidence type="ECO:0000256" key="17">
    <source>
        <dbReference type="SAM" id="Phobius"/>
    </source>
</evidence>
<evidence type="ECO:0000256" key="12">
    <source>
        <dbReference type="ARBA" id="ARBA00022989"/>
    </source>
</evidence>
<feature type="region of interest" description="Disordered" evidence="16">
    <location>
        <begin position="652"/>
        <end position="675"/>
    </location>
</feature>
<feature type="transmembrane region" description="Helical" evidence="17">
    <location>
        <begin position="1016"/>
        <end position="1039"/>
    </location>
</feature>
<comment type="similarity">
    <text evidence="4">Belongs to the claudin family.</text>
</comment>
<feature type="compositionally biased region" description="Polar residues" evidence="16">
    <location>
        <begin position="659"/>
        <end position="668"/>
    </location>
</feature>
<dbReference type="CDD" id="cd09577">
    <property type="entry name" value="SAM_Ph1_2_3"/>
    <property type="match status" value="1"/>
</dbReference>
<evidence type="ECO:0000313" key="19">
    <source>
        <dbReference type="EMBL" id="KAF4075611.1"/>
    </source>
</evidence>
<dbReference type="Gene3D" id="1.20.140.150">
    <property type="match status" value="1"/>
</dbReference>
<keyword evidence="7 17" id="KW-0812">Transmembrane</keyword>
<name>A0A7J6A077_AMEME</name>
<dbReference type="Gene3D" id="3.30.60.160">
    <property type="match status" value="1"/>
</dbReference>
<dbReference type="GO" id="GO:0003682">
    <property type="term" value="F:chromatin binding"/>
    <property type="evidence" value="ECO:0007669"/>
    <property type="project" value="TreeGrafter"/>
</dbReference>
<feature type="compositionally biased region" description="Polar residues" evidence="16">
    <location>
        <begin position="526"/>
        <end position="536"/>
    </location>
</feature>
<sequence>MDKEPQTTADQTKSPTTSTTTSSSTPTSTSTATSAVSPPQPPNGTAKSSSALTAVTTFHSQPPPSDRKVAQVNLFGDRLAPAFSTAVSSQQTHKTVSVSSMPGTAALVRASQSSNPTSANHKISPQALLVGKSPTSQTQMLLRAQMLQSLTLRPPPPGTLTIPPNLPLKSTSPCPPPALTRARVPTLTPRPSPQPCSPVKEMPTKTESATSPPPSAPPKGPPVRHLTVPPPSLYAPAQSHALAKQKLSSSSLKRPHSQISIPQHPFPSRHPHPNSSPVVPKKPLPELKRCPSTQASPSGLSQTSAVPITVPNLSRSHLTPPSLTLPLTPTSSGGSLLATKQLLRIALSSASASASTQCTNGQPKSSTVSPSHDLVQPKPQLSPASAKPECPIPSPQNSNSCPQLVQLSPSRQTWTSPQRASPPSPVLPLVSTSSTSSPAPPQSPLTSITHTTDTTKELKSLKPKTKPGNSIEEIPQDLKLPSSQAKSVEGNQTSQSPSAEPQPSGTVDKATVCKRPAVCTEVPRSLQKTPSVSVASTAGREDVCEETSTRADSHSANSSLSLDLSPVLSSTIRPSVVSPAGRNSPAKFPAVSERAPAQQPSSSHTGPTEPTKPLVLTHLVDGFIIQEGLEPFPVNRSSLMVGPNCGSGLNGANGPDIFNATSESPDNSTDSDDEVSVTNNGVGVGHRLVLQCHFCKRKGTAQTFNRSKRFCSKSCAKRFSYTKRFRALRRCVSEGGHRSEFNGAEDEIEGESFQQVKHGTTEQWRILQRPPQEGEDEAAAPMKTRLRRHTEQNVRERETRTGETKSAPTSPLDVVSPADLTSHSKPAQWTVDQVWSFISNLPGCQDIAESFRAQEIDGQALLLLTEDHLMSAMNVKLGPALKICARINSLKDGGSIMSQSCRLLCGFFLSCTGWICLIIATSTNDWVITCSFGLHTCMKMDELESKGLWAECMISTAAYHCAALNQILTLPAYIQTSRALMVSASLLGLPSVLLALLATPCVRLGDESDGTKQRRALLGGILSLIMSVCGLVSTVWFPIGAHHEDGLLSFGFSLYAGWLGSALCFLGGSVLTCCSGGDGAPAQRPEKRFYYSKQSGISSSVQATNNHAKSAHV</sequence>
<reference evidence="19 20" key="1">
    <citation type="submission" date="2020-02" db="EMBL/GenBank/DDBJ databases">
        <title>A chromosome-scale genome assembly of the black bullhead catfish (Ameiurus melas).</title>
        <authorList>
            <person name="Wen M."/>
            <person name="Zham M."/>
            <person name="Cabau C."/>
            <person name="Klopp C."/>
            <person name="Donnadieu C."/>
            <person name="Roques C."/>
            <person name="Bouchez O."/>
            <person name="Lampietro C."/>
            <person name="Jouanno E."/>
            <person name="Herpin A."/>
            <person name="Louis A."/>
            <person name="Berthelot C."/>
            <person name="Parey E."/>
            <person name="Roest-Crollius H."/>
            <person name="Braasch I."/>
            <person name="Postlethwait J."/>
            <person name="Robinson-Rechavi M."/>
            <person name="Echchiki A."/>
            <person name="Begum T."/>
            <person name="Montfort J."/>
            <person name="Schartl M."/>
            <person name="Bobe J."/>
            <person name="Guiguen Y."/>
        </authorList>
    </citation>
    <scope>NUCLEOTIDE SEQUENCE [LARGE SCALE GENOMIC DNA]</scope>
    <source>
        <strain evidence="19">M_S1</strain>
        <tissue evidence="19">Blood</tissue>
    </source>
</reference>
<feature type="region of interest" description="Disordered" evidence="16">
    <location>
        <begin position="1"/>
        <end position="68"/>
    </location>
</feature>
<evidence type="ECO:0000256" key="9">
    <source>
        <dbReference type="ARBA" id="ARBA00022771"/>
    </source>
</evidence>
<dbReference type="PANTHER" id="PTHR12247:SF88">
    <property type="entry name" value="POLYHOMEOTIC-LIKE PROTEIN 3"/>
    <property type="match status" value="1"/>
</dbReference>
<dbReference type="PRINTS" id="PR01384">
    <property type="entry name" value="CLAUDIN11"/>
</dbReference>
<dbReference type="InterPro" id="IPR001660">
    <property type="entry name" value="SAM"/>
</dbReference>
<keyword evidence="9" id="KW-0863">Zinc-finger</keyword>
<accession>A0A7J6A077</accession>
<dbReference type="GO" id="GO:0005923">
    <property type="term" value="C:bicellular tight junction"/>
    <property type="evidence" value="ECO:0007669"/>
    <property type="project" value="UniProtKB-SubCell"/>
</dbReference>
<keyword evidence="6" id="KW-0217">Developmental protein</keyword>
<keyword evidence="15" id="KW-0539">Nucleus</keyword>
<evidence type="ECO:0000256" key="16">
    <source>
        <dbReference type="SAM" id="MobiDB-lite"/>
    </source>
</evidence>
<organism evidence="19 20">
    <name type="scientific">Ameiurus melas</name>
    <name type="common">Black bullhead</name>
    <name type="synonym">Silurus melas</name>
    <dbReference type="NCBI Taxonomy" id="219545"/>
    <lineage>
        <taxon>Eukaryota</taxon>
        <taxon>Metazoa</taxon>
        <taxon>Chordata</taxon>
        <taxon>Craniata</taxon>
        <taxon>Vertebrata</taxon>
        <taxon>Euteleostomi</taxon>
        <taxon>Actinopterygii</taxon>
        <taxon>Neopterygii</taxon>
        <taxon>Teleostei</taxon>
        <taxon>Ostariophysi</taxon>
        <taxon>Siluriformes</taxon>
        <taxon>Ictaluridae</taxon>
        <taxon>Ameiurus</taxon>
    </lineage>
</organism>
<keyword evidence="14 17" id="KW-0472">Membrane</keyword>